<protein>
    <submittedName>
        <fullName evidence="2">Uncharacterized protein</fullName>
    </submittedName>
</protein>
<organism evidence="2 3">
    <name type="scientific">Kalanchoe fedtschenkoi</name>
    <name type="common">Lavender scallops</name>
    <name type="synonym">South American air plant</name>
    <dbReference type="NCBI Taxonomy" id="63787"/>
    <lineage>
        <taxon>Eukaryota</taxon>
        <taxon>Viridiplantae</taxon>
        <taxon>Streptophyta</taxon>
        <taxon>Embryophyta</taxon>
        <taxon>Tracheophyta</taxon>
        <taxon>Spermatophyta</taxon>
        <taxon>Magnoliopsida</taxon>
        <taxon>eudicotyledons</taxon>
        <taxon>Gunneridae</taxon>
        <taxon>Pentapetalae</taxon>
        <taxon>Saxifragales</taxon>
        <taxon>Crassulaceae</taxon>
        <taxon>Kalanchoe</taxon>
    </lineage>
</organism>
<dbReference type="AlphaFoldDB" id="A0A7N0TY10"/>
<name>A0A7N0TY10_KALFE</name>
<dbReference type="Proteomes" id="UP000594263">
    <property type="component" value="Unplaced"/>
</dbReference>
<dbReference type="Gramene" id="Kaladp0048s0357.1.v1.1">
    <property type="protein sequence ID" value="Kaladp0048s0357.1.v1.1.CDS.1"/>
    <property type="gene ID" value="Kaladp0048s0357.v1.1"/>
</dbReference>
<accession>A0A7N0TY10</accession>
<dbReference type="EnsemblPlants" id="Kaladp0048s0357.1.v1.1">
    <property type="protein sequence ID" value="Kaladp0048s0357.1.v1.1.CDS.1"/>
    <property type="gene ID" value="Kaladp0048s0357.v1.1"/>
</dbReference>
<proteinExistence type="predicted"/>
<evidence type="ECO:0000313" key="3">
    <source>
        <dbReference type="Proteomes" id="UP000594263"/>
    </source>
</evidence>
<evidence type="ECO:0000313" key="2">
    <source>
        <dbReference type="EnsemblPlants" id="Kaladp0048s0357.1.v1.1.CDS.1"/>
    </source>
</evidence>
<reference evidence="2" key="1">
    <citation type="submission" date="2021-01" db="UniProtKB">
        <authorList>
            <consortium name="EnsemblPlants"/>
        </authorList>
    </citation>
    <scope>IDENTIFICATION</scope>
</reference>
<keyword evidence="3" id="KW-1185">Reference proteome</keyword>
<sequence length="71" mass="8285">MWWPDADREKRSCVTGKEDGVEKGEEELMSRTTDLVASQSQKPELPLRKGVWERAKDHHIVHSNCCTWTFK</sequence>
<evidence type="ECO:0000256" key="1">
    <source>
        <dbReference type="SAM" id="MobiDB-lite"/>
    </source>
</evidence>
<feature type="region of interest" description="Disordered" evidence="1">
    <location>
        <begin position="1"/>
        <end position="25"/>
    </location>
</feature>